<evidence type="ECO:0000313" key="1">
    <source>
        <dbReference type="EMBL" id="ADU91373.1"/>
    </source>
</evidence>
<accession>A0A654KG05</accession>
<gene>
    <name evidence="1" type="ordered locus">TEQUI_0429</name>
</gene>
<evidence type="ECO:0000313" key="2">
    <source>
        <dbReference type="Proteomes" id="UP000007472"/>
    </source>
</evidence>
<name>A0A654KG05_TAYEM</name>
<organism evidence="1 2">
    <name type="scientific">Taylorella equigenitalis (strain MCE9)</name>
    <dbReference type="NCBI Taxonomy" id="937774"/>
    <lineage>
        <taxon>Bacteria</taxon>
        <taxon>Pseudomonadati</taxon>
        <taxon>Pseudomonadota</taxon>
        <taxon>Betaproteobacteria</taxon>
        <taxon>Burkholderiales</taxon>
        <taxon>Alcaligenaceae</taxon>
        <taxon>Taylorella</taxon>
    </lineage>
</organism>
<dbReference type="KEGG" id="teq:TEQUI_0429"/>
<dbReference type="Proteomes" id="UP000007472">
    <property type="component" value="Chromosome"/>
</dbReference>
<reference evidence="1 2" key="1">
    <citation type="journal article" date="2011" name="J. Bacteriol.">
        <title>Genome sequence of Taylorella equigenitalis MCE9, the causative agent of contagious equine metritis.</title>
        <authorList>
            <person name="Hebert L."/>
            <person name="Moumen B."/>
            <person name="Duquesne F."/>
            <person name="Breuil M.F."/>
            <person name="Laugier C."/>
            <person name="Batto J.M."/>
            <person name="Renault P."/>
            <person name="Petry S."/>
        </authorList>
    </citation>
    <scope>NUCLEOTIDE SEQUENCE [LARGE SCALE GENOMIC DNA]</scope>
    <source>
        <strain evidence="1 2">MCE9</strain>
    </source>
</reference>
<dbReference type="EMBL" id="CP002456">
    <property type="protein sequence ID" value="ADU91373.1"/>
    <property type="molecule type" value="Genomic_DNA"/>
</dbReference>
<sequence length="130" mass="15213">MKPIILNESNEFEMSIDIPQEENEIFLSISDDLESAYQEISKENQLRIWNFIERSDNWLALAKARIKVELPSAEVQLLRINILSELDEEDLVFGIQFWVSEDREHGRGMKIRHSDLFIIDYGIADVALFN</sequence>
<dbReference type="AlphaFoldDB" id="A0A654KG05"/>
<protein>
    <submittedName>
        <fullName evidence="1">Uncharacterized protein</fullName>
    </submittedName>
</protein>
<proteinExistence type="predicted"/>